<dbReference type="InterPro" id="IPR029526">
    <property type="entry name" value="PGBD"/>
</dbReference>
<evidence type="ECO:0000259" key="1">
    <source>
        <dbReference type="Pfam" id="PF13843"/>
    </source>
</evidence>
<dbReference type="Proteomes" id="UP001530400">
    <property type="component" value="Unassembled WGS sequence"/>
</dbReference>
<organism evidence="2 3">
    <name type="scientific">Cyclotella atomus</name>
    <dbReference type="NCBI Taxonomy" id="382360"/>
    <lineage>
        <taxon>Eukaryota</taxon>
        <taxon>Sar</taxon>
        <taxon>Stramenopiles</taxon>
        <taxon>Ochrophyta</taxon>
        <taxon>Bacillariophyta</taxon>
        <taxon>Coscinodiscophyceae</taxon>
        <taxon>Thalassiosirophycidae</taxon>
        <taxon>Stephanodiscales</taxon>
        <taxon>Stephanodiscaceae</taxon>
        <taxon>Cyclotella</taxon>
    </lineage>
</organism>
<evidence type="ECO:0000313" key="2">
    <source>
        <dbReference type="EMBL" id="KAL3798137.1"/>
    </source>
</evidence>
<protein>
    <recommendedName>
        <fullName evidence="1">PiggyBac transposable element-derived protein domain-containing protein</fullName>
    </recommendedName>
</protein>
<feature type="domain" description="PiggyBac transposable element-derived protein" evidence="1">
    <location>
        <begin position="97"/>
        <end position="184"/>
    </location>
</feature>
<name>A0ABD3QDF9_9STRA</name>
<reference evidence="2 3" key="1">
    <citation type="submission" date="2024-10" db="EMBL/GenBank/DDBJ databases">
        <title>Updated reference genomes for cyclostephanoid diatoms.</title>
        <authorList>
            <person name="Roberts W.R."/>
            <person name="Alverson A.J."/>
        </authorList>
    </citation>
    <scope>NUCLEOTIDE SEQUENCE [LARGE SCALE GENOMIC DNA]</scope>
    <source>
        <strain evidence="2 3">AJA010-31</strain>
    </source>
</reference>
<sequence>MTRTKRKPAGIGTVGSCQAKYFHPKKEVMEALKEDYTKHTINNVLIIGKGMHRINNRELLAYECRLPDINKSITFVSRASSDPLGVLSIHWHLSPITQWWSSKDIGQFNCAPFRLNSVMSYSQFNAIDRAIRYTNHLPPTTFDDKFHDVRQMIDAFNDHYEENYTPSWLNCLDESMNTWLNNHQDCQVDA</sequence>
<evidence type="ECO:0000313" key="3">
    <source>
        <dbReference type="Proteomes" id="UP001530400"/>
    </source>
</evidence>
<proteinExistence type="predicted"/>
<dbReference type="Pfam" id="PF13843">
    <property type="entry name" value="DDE_Tnp_1_7"/>
    <property type="match status" value="1"/>
</dbReference>
<keyword evidence="3" id="KW-1185">Reference proteome</keyword>
<dbReference type="EMBL" id="JALLPJ020000228">
    <property type="protein sequence ID" value="KAL3798137.1"/>
    <property type="molecule type" value="Genomic_DNA"/>
</dbReference>
<accession>A0ABD3QDF9</accession>
<comment type="caution">
    <text evidence="2">The sequence shown here is derived from an EMBL/GenBank/DDBJ whole genome shotgun (WGS) entry which is preliminary data.</text>
</comment>
<dbReference type="AlphaFoldDB" id="A0ABD3QDF9"/>
<gene>
    <name evidence="2" type="ORF">ACHAWO_002123</name>
</gene>